<dbReference type="InterPro" id="IPR027417">
    <property type="entry name" value="P-loop_NTPase"/>
</dbReference>
<evidence type="ECO:0000313" key="6">
    <source>
        <dbReference type="EMBL" id="ANI84744.1"/>
    </source>
</evidence>
<dbReference type="InterPro" id="IPR047679">
    <property type="entry name" value="BREX_BrxC"/>
</dbReference>
<dbReference type="RefSeq" id="WP_064568621.1">
    <property type="nucleotide sequence ID" value="NZ_CP014007.2"/>
</dbReference>
<proteinExistence type="predicted"/>
<dbReference type="InterPro" id="IPR050163">
    <property type="entry name" value="Apolipoprotein_A1/A4/E"/>
</dbReference>
<dbReference type="NCBIfam" id="NF033441">
    <property type="entry name" value="BREX_BrxC"/>
    <property type="match status" value="1"/>
</dbReference>
<evidence type="ECO:0000313" key="9">
    <source>
        <dbReference type="Proteomes" id="UP000182314"/>
    </source>
</evidence>
<feature type="coiled-coil region" evidence="1">
    <location>
        <begin position="524"/>
        <end position="567"/>
    </location>
</feature>
<dbReference type="AlphaFoldDB" id="A0AA94H6R2"/>
<feature type="domain" description="Probable ATP-binding protein BrxC alpha-helical" evidence="4">
    <location>
        <begin position="876"/>
        <end position="999"/>
    </location>
</feature>
<evidence type="ECO:0000313" key="7">
    <source>
        <dbReference type="EMBL" id="SFD04445.1"/>
    </source>
</evidence>
<dbReference type="PANTHER" id="PTHR18976:SF34">
    <property type="entry name" value="LIPID-BINDING PROTEIN"/>
    <property type="match status" value="1"/>
</dbReference>
<gene>
    <name evidence="6" type="primary">brxC</name>
    <name evidence="6" type="ORF">AWR26_22270</name>
    <name evidence="7" type="ORF">SAMN05216286_4065</name>
</gene>
<protein>
    <submittedName>
        <fullName evidence="6">BREX system P-loop protein BrxC</fullName>
    </submittedName>
</protein>
<keyword evidence="1" id="KW-0175">Coiled coil</keyword>
<dbReference type="SUPFAM" id="SSF52540">
    <property type="entry name" value="P-loop containing nucleoside triphosphate hydrolases"/>
    <property type="match status" value="1"/>
</dbReference>
<dbReference type="InterPro" id="IPR058038">
    <property type="entry name" value="BREX_BrxC_wHTH"/>
</dbReference>
<keyword evidence="8" id="KW-1185">Reference proteome</keyword>
<organism evidence="7 9">
    <name type="scientific">Kosakonia oryzae</name>
    <dbReference type="NCBI Taxonomy" id="497725"/>
    <lineage>
        <taxon>Bacteria</taxon>
        <taxon>Pseudomonadati</taxon>
        <taxon>Pseudomonadota</taxon>
        <taxon>Gammaproteobacteria</taxon>
        <taxon>Enterobacterales</taxon>
        <taxon>Enterobacteriaceae</taxon>
        <taxon>Kosakonia</taxon>
    </lineage>
</organism>
<dbReference type="EMBL" id="FOKO01000005">
    <property type="protein sequence ID" value="SFD04445.1"/>
    <property type="molecule type" value="Genomic_DNA"/>
</dbReference>
<dbReference type="InterPro" id="IPR058037">
    <property type="entry name" value="BREX_BrxC_helical"/>
</dbReference>
<dbReference type="EMBL" id="CP014007">
    <property type="protein sequence ID" value="ANI84744.1"/>
    <property type="molecule type" value="Genomic_DNA"/>
</dbReference>
<evidence type="ECO:0000259" key="4">
    <source>
        <dbReference type="Pfam" id="PF25792"/>
    </source>
</evidence>
<evidence type="ECO:0000256" key="1">
    <source>
        <dbReference type="SAM" id="Coils"/>
    </source>
</evidence>
<dbReference type="Pfam" id="PF25796">
    <property type="entry name" value="BREX_BrxC_4th"/>
    <property type="match status" value="1"/>
</dbReference>
<reference evidence="7 9" key="1">
    <citation type="submission" date="2016-10" db="EMBL/GenBank/DDBJ databases">
        <authorList>
            <person name="Varghese N."/>
            <person name="Submissions S."/>
        </authorList>
    </citation>
    <scope>NUCLEOTIDE SEQUENCE [LARGE SCALE GENOMIC DNA]</scope>
    <source>
        <strain evidence="7 9">CGMCC 1.7012</strain>
    </source>
</reference>
<accession>A0AA94H6R2</accession>
<dbReference type="InterPro" id="IPR058036">
    <property type="entry name" value="BREX_BrxC_4th"/>
</dbReference>
<feature type="domain" description="Probable ATP-binding protein BrxC 4th six-stranded beta-sheet" evidence="5">
    <location>
        <begin position="565"/>
        <end position="739"/>
    </location>
</feature>
<dbReference type="Proteomes" id="UP000078227">
    <property type="component" value="Chromosome"/>
</dbReference>
<feature type="region of interest" description="Disordered" evidence="2">
    <location>
        <begin position="1133"/>
        <end position="1163"/>
    </location>
</feature>
<name>A0AA94H6R2_9ENTR</name>
<evidence type="ECO:0000313" key="8">
    <source>
        <dbReference type="Proteomes" id="UP000078227"/>
    </source>
</evidence>
<evidence type="ECO:0000259" key="3">
    <source>
        <dbReference type="Pfam" id="PF25791"/>
    </source>
</evidence>
<dbReference type="Pfam" id="PF25792">
    <property type="entry name" value="BREX_BrxC_helical"/>
    <property type="match status" value="1"/>
</dbReference>
<evidence type="ECO:0000256" key="2">
    <source>
        <dbReference type="SAM" id="MobiDB-lite"/>
    </source>
</evidence>
<reference evidence="6 8" key="2">
    <citation type="submission" date="2021-03" db="EMBL/GenBank/DDBJ databases">
        <authorList>
            <person name="Li Y."/>
            <person name="Li S."/>
            <person name="Chen M."/>
            <person name="Peng G."/>
            <person name="Tan Z."/>
            <person name="An Q."/>
        </authorList>
    </citation>
    <scope>NUCLEOTIDE SEQUENCE [LARGE SCALE GENOMIC DNA]</scope>
    <source>
        <strain evidence="6 8">Ola 51</strain>
    </source>
</reference>
<sequence>MDIEQIFVKALKRNINGVVKAEQTDDASAWIELDEYVITRELEGHLRHFFESYVPATGPERIRMENKIGVWVSGFFGSGKSHFIKILSYLLSNRKVSHNDIERDAYSFFADKIKDALFLADINKAVHHPTEVILFNIDSRANVDDKEDAILKVFLKVFNERVGYCADFPHIAHLERELDKRGQYETFKEAFLKINGSSWEEERDSYYFISDEMAEALSQATGQSIDASRQWVEQLDKNFPLDINNFCQWVKEWLDENGKNLLFMVDEVGQFIGKNTQMMLKLQTITENLGVICGGRAWVIVTSQADINAAIGGMSSRDGQDFSKIQGRFSTRLQLSSSNTSEVIQKRLLVKTDAAKTALAKVWQKKGDILRNQLAFDPTTTASLRPYTSEEEFIDNYPFVPWHYQILQKVFESIRTKGAAGKQLAMGERSQLEAFQTAAQQISTQGLDSLVPFWRFYAAIESFLEPAVSRTITQACQNGVLDEFDGNLLKTLFLIRYVDVLKSTLDNLVTLSIDKIDTDKVELRRRVENSLNKLEREMLIARVEDKYVFLTNEEKEIENEIRNIEVDFTAINKKLASIIFDDILKNKRYRYPENKQDFDISRFLNGHPLDGAMLNDLVVKIITPKDPTYSFYSSDAACRPYSGEGTGCVLIRLPEDSRVWTDIDLVVQTEKFLRDNAGQRPEQASLLSEKARENSAREKMLRVQIESLLAEAELWAIGERLPKKSSTPTSIVDEAFRYVIENTFSKLKLLKSFNGDINREIHAFLTVENDTELNLGEMEESNTNALREVENWISMGIDYHKPVYLRDVLNHFARRPYGWPEDEVKLLVARLAQKRKISFSQQNNNLELKQAWDLFNNSRRHSELRLHKIRRHDEAQIGKAAKIMADVAQQPFNEREEPALVEHIRSVLGAWKQELDVFKAKAEGGNNPGKQEIDEGLSLLNSILNEKEDFALVEKVTTLADALLDFSGDREDLVDFYRKQFNTWQKLGAALQGSFKSNRSALEKDADALKALTELESIWQMPEPYKHLNRITPLIEQVQRVNQQLVEQHRMHALERIDMRIEETRQRLLEAHATAELQNRVLLPMQKARKRAEENHSIPEILAEQHETIALQTEADKQVNQWIDELRKKQQAQLRASNEANEGNHAAEPQQPYTADKPATIQPVPKKTHLVNVSGEMRKATGSEVLETAEQVEKALEMLRKTLLATIEAGDRIRLQ</sequence>
<evidence type="ECO:0000259" key="5">
    <source>
        <dbReference type="Pfam" id="PF25796"/>
    </source>
</evidence>
<dbReference type="KEGG" id="kor:AWR26_22270"/>
<feature type="domain" description="Probable ATP-binding protein BrxC winged helix-turn-helix" evidence="3">
    <location>
        <begin position="747"/>
        <end position="858"/>
    </location>
</feature>
<dbReference type="PANTHER" id="PTHR18976">
    <property type="entry name" value="APOLIPOPROTEIN"/>
    <property type="match status" value="1"/>
</dbReference>
<dbReference type="Proteomes" id="UP000182314">
    <property type="component" value="Unassembled WGS sequence"/>
</dbReference>
<dbReference type="Pfam" id="PF25791">
    <property type="entry name" value="WHD_BREX_BrxC"/>
    <property type="match status" value="1"/>
</dbReference>